<evidence type="ECO:0000313" key="3">
    <source>
        <dbReference type="Proteomes" id="UP000575083"/>
    </source>
</evidence>
<feature type="region of interest" description="Disordered" evidence="1">
    <location>
        <begin position="66"/>
        <end position="89"/>
    </location>
</feature>
<sequence>MSIVVYWLEAPGTPAMQTFDPGQLMPALQFCEEKRKAGKRHVSLSSELTESVGRAGVSTVEARLLPDGSPYDWTKSHRGAGPERSGGQG</sequence>
<reference evidence="2 3" key="1">
    <citation type="submission" date="2020-08" db="EMBL/GenBank/DDBJ databases">
        <title>Functional genomics of gut bacteria from endangered species of beetles.</title>
        <authorList>
            <person name="Carlos-Shanley C."/>
        </authorList>
    </citation>
    <scope>NUCLEOTIDE SEQUENCE [LARGE SCALE GENOMIC DNA]</scope>
    <source>
        <strain evidence="2 3">S00198</strain>
    </source>
</reference>
<name>A0A7X0UBH5_9BURK</name>
<organism evidence="2 3">
    <name type="scientific">Acidovorax soli</name>
    <dbReference type="NCBI Taxonomy" id="592050"/>
    <lineage>
        <taxon>Bacteria</taxon>
        <taxon>Pseudomonadati</taxon>
        <taxon>Pseudomonadota</taxon>
        <taxon>Betaproteobacteria</taxon>
        <taxon>Burkholderiales</taxon>
        <taxon>Comamonadaceae</taxon>
        <taxon>Acidovorax</taxon>
    </lineage>
</organism>
<protein>
    <submittedName>
        <fullName evidence="2">Uncharacterized protein</fullName>
    </submittedName>
</protein>
<dbReference type="RefSeq" id="WP_184862323.1">
    <property type="nucleotide sequence ID" value="NZ_JACHLK010000012.1"/>
</dbReference>
<keyword evidence="3" id="KW-1185">Reference proteome</keyword>
<gene>
    <name evidence="2" type="ORF">HNP48_005091</name>
</gene>
<dbReference type="Proteomes" id="UP000575083">
    <property type="component" value="Unassembled WGS sequence"/>
</dbReference>
<evidence type="ECO:0000313" key="2">
    <source>
        <dbReference type="EMBL" id="MBB6562381.1"/>
    </source>
</evidence>
<accession>A0A7X0UBH5</accession>
<dbReference type="EMBL" id="JACHLK010000012">
    <property type="protein sequence ID" value="MBB6562381.1"/>
    <property type="molecule type" value="Genomic_DNA"/>
</dbReference>
<evidence type="ECO:0000256" key="1">
    <source>
        <dbReference type="SAM" id="MobiDB-lite"/>
    </source>
</evidence>
<comment type="caution">
    <text evidence="2">The sequence shown here is derived from an EMBL/GenBank/DDBJ whole genome shotgun (WGS) entry which is preliminary data.</text>
</comment>
<dbReference type="AlphaFoldDB" id="A0A7X0UBH5"/>
<proteinExistence type="predicted"/>